<dbReference type="PROSITE" id="PS51031">
    <property type="entry name" value="BESS"/>
    <property type="match status" value="1"/>
</dbReference>
<evidence type="ECO:0000313" key="4">
    <source>
        <dbReference type="Proteomes" id="UP000694846"/>
    </source>
</evidence>
<proteinExistence type="predicted"/>
<feature type="domain" description="BESS" evidence="3">
    <location>
        <begin position="122"/>
        <end position="156"/>
    </location>
</feature>
<dbReference type="RefSeq" id="XP_025419327.1">
    <property type="nucleotide sequence ID" value="XM_025563542.1"/>
</dbReference>
<evidence type="ECO:0000256" key="1">
    <source>
        <dbReference type="PROSITE-ProRule" id="PRU00371"/>
    </source>
</evidence>
<dbReference type="Pfam" id="PF02944">
    <property type="entry name" value="BESS"/>
    <property type="match status" value="1"/>
</dbReference>
<reference evidence="5" key="1">
    <citation type="submission" date="2025-08" db="UniProtKB">
        <authorList>
            <consortium name="RefSeq"/>
        </authorList>
    </citation>
    <scope>IDENTIFICATION</scope>
    <source>
        <tissue evidence="5">Whole body</tissue>
    </source>
</reference>
<evidence type="ECO:0000256" key="2">
    <source>
        <dbReference type="SAM" id="MobiDB-lite"/>
    </source>
</evidence>
<protein>
    <submittedName>
        <fullName evidence="5">Uncharacterized protein LOC112689705</fullName>
    </submittedName>
</protein>
<organism evidence="4 5">
    <name type="scientific">Sipha flava</name>
    <name type="common">yellow sugarcane aphid</name>
    <dbReference type="NCBI Taxonomy" id="143950"/>
    <lineage>
        <taxon>Eukaryota</taxon>
        <taxon>Metazoa</taxon>
        <taxon>Ecdysozoa</taxon>
        <taxon>Arthropoda</taxon>
        <taxon>Hexapoda</taxon>
        <taxon>Insecta</taxon>
        <taxon>Pterygota</taxon>
        <taxon>Neoptera</taxon>
        <taxon>Paraneoptera</taxon>
        <taxon>Hemiptera</taxon>
        <taxon>Sternorrhyncha</taxon>
        <taxon>Aphidomorpha</taxon>
        <taxon>Aphidoidea</taxon>
        <taxon>Aphididae</taxon>
        <taxon>Sipha</taxon>
    </lineage>
</organism>
<keyword evidence="4" id="KW-1185">Reference proteome</keyword>
<dbReference type="GeneID" id="112689705"/>
<feature type="region of interest" description="Disordered" evidence="2">
    <location>
        <begin position="66"/>
        <end position="91"/>
    </location>
</feature>
<dbReference type="Proteomes" id="UP000694846">
    <property type="component" value="Unplaced"/>
</dbReference>
<gene>
    <name evidence="5" type="primary">LOC112689705</name>
</gene>
<keyword evidence="1" id="KW-0539">Nucleus</keyword>
<comment type="subcellular location">
    <subcellularLocation>
        <location evidence="1">Nucleus</location>
    </subcellularLocation>
</comment>
<sequence>MDSRNFDTEKLIFELENRPAFWNSASEDYANRILKKKSWEELVDIFKTKLRKLPPDTDENEEIVVESPFTNETNDELHNNATSGLTKKKRKQIAMHPVEKEIVEALHKSIQLRQEQNQQMEEDDDRMFLLSLLKPLKQIPKPLRCSVRMDLMNVIN</sequence>
<dbReference type="GO" id="GO:0005634">
    <property type="term" value="C:nucleus"/>
    <property type="evidence" value="ECO:0007669"/>
    <property type="project" value="UniProtKB-SubCell"/>
</dbReference>
<name>A0A8B8G921_9HEMI</name>
<accession>A0A8B8G921</accession>
<evidence type="ECO:0000313" key="5">
    <source>
        <dbReference type="RefSeq" id="XP_025419327.1"/>
    </source>
</evidence>
<dbReference type="OrthoDB" id="6628099at2759"/>
<dbReference type="GO" id="GO:0003677">
    <property type="term" value="F:DNA binding"/>
    <property type="evidence" value="ECO:0007669"/>
    <property type="project" value="InterPro"/>
</dbReference>
<evidence type="ECO:0000259" key="3">
    <source>
        <dbReference type="PROSITE" id="PS51031"/>
    </source>
</evidence>
<dbReference type="InterPro" id="IPR004210">
    <property type="entry name" value="BESS_motif"/>
</dbReference>
<dbReference type="AlphaFoldDB" id="A0A8B8G921"/>